<dbReference type="OrthoDB" id="369216at2"/>
<name>A0A1E3GYU6_9HYPH</name>
<dbReference type="EMBL" id="MCRJ01000169">
    <property type="protein sequence ID" value="ODN68501.1"/>
    <property type="molecule type" value="Genomic_DNA"/>
</dbReference>
<gene>
    <name evidence="2" type="ORF">A6302_04203</name>
</gene>
<dbReference type="Pfam" id="PF08885">
    <property type="entry name" value="GSCFA"/>
    <property type="match status" value="1"/>
</dbReference>
<dbReference type="AlphaFoldDB" id="A0A1E3GYU6"/>
<protein>
    <submittedName>
        <fullName evidence="2">GSCFA family protein</fullName>
    </submittedName>
</protein>
<proteinExistence type="predicted"/>
<dbReference type="PATRIC" id="fig|1439726.3.peg.4452"/>
<sequence length="380" mass="41774">MNPYQNLPQSSFWRPAVSDRSLFAIENLWSPKFPISGTAPVVTFGSCFAQHVGRALRDRGLNWHITETNPPGMAPETRKLFNYGVFSARTGNIYTTSLLRQWTSWALGTAVPPDECWESESGVFDPFRPAVEPGGFESREEVFASRAASIAAFKAAIVEAEVFVFTMGLTESWVNLQEGYEYPMCPGTVAGEYDATRHGFRNQDFATIHGNLTAVIKAMRGVNKNLKFILTVSPVPLTATNSGDHVLVATSYSKCVLRAVAGQIAGEFDFVDYFPSFEIITSPVFRGIFFEPNMRSVTPSGVDFVMNHFFTAHETKFGPIELPASAIKLLRRRAQELEARRFVRADGDVPRGKATGRAGNNVASGDVCEEELLAAFGGEA</sequence>
<feature type="domain" description="GSCFA" evidence="1">
    <location>
        <begin position="41"/>
        <end position="309"/>
    </location>
</feature>
<evidence type="ECO:0000313" key="2">
    <source>
        <dbReference type="EMBL" id="ODN68501.1"/>
    </source>
</evidence>
<dbReference type="InterPro" id="IPR014982">
    <property type="entry name" value="GSCFA"/>
</dbReference>
<organism evidence="2 3">
    <name type="scientific">Methylobrevis pamukkalensis</name>
    <dbReference type="NCBI Taxonomy" id="1439726"/>
    <lineage>
        <taxon>Bacteria</taxon>
        <taxon>Pseudomonadati</taxon>
        <taxon>Pseudomonadota</taxon>
        <taxon>Alphaproteobacteria</taxon>
        <taxon>Hyphomicrobiales</taxon>
        <taxon>Pleomorphomonadaceae</taxon>
        <taxon>Methylobrevis</taxon>
    </lineage>
</organism>
<dbReference type="RefSeq" id="WP_069308334.1">
    <property type="nucleotide sequence ID" value="NZ_MCRJ01000169.1"/>
</dbReference>
<comment type="caution">
    <text evidence="2">The sequence shown here is derived from an EMBL/GenBank/DDBJ whole genome shotgun (WGS) entry which is preliminary data.</text>
</comment>
<evidence type="ECO:0000259" key="1">
    <source>
        <dbReference type="Pfam" id="PF08885"/>
    </source>
</evidence>
<evidence type="ECO:0000313" key="3">
    <source>
        <dbReference type="Proteomes" id="UP000094622"/>
    </source>
</evidence>
<keyword evidence="3" id="KW-1185">Reference proteome</keyword>
<accession>A0A1E3GYU6</accession>
<dbReference type="Proteomes" id="UP000094622">
    <property type="component" value="Unassembled WGS sequence"/>
</dbReference>
<reference evidence="2 3" key="1">
    <citation type="submission" date="2016-07" db="EMBL/GenBank/DDBJ databases">
        <title>Draft Genome Sequence of Methylobrevis pamukkalensis PK2.</title>
        <authorList>
            <person name="Vasilenko O.V."/>
            <person name="Doronina N.V."/>
            <person name="Shmareva M.N."/>
            <person name="Tarlachkov S.V."/>
            <person name="Mustakhimov I."/>
            <person name="Trotsenko Y.A."/>
        </authorList>
    </citation>
    <scope>NUCLEOTIDE SEQUENCE [LARGE SCALE GENOMIC DNA]</scope>
    <source>
        <strain evidence="2 3">PK2</strain>
    </source>
</reference>